<feature type="transmembrane region" description="Helical" evidence="11">
    <location>
        <begin position="207"/>
        <end position="227"/>
    </location>
</feature>
<keyword evidence="8 11" id="KW-1133">Transmembrane helix</keyword>
<evidence type="ECO:0000256" key="4">
    <source>
        <dbReference type="ARBA" id="ARBA00022723"/>
    </source>
</evidence>
<accession>A0A8S1SN84</accession>
<dbReference type="Proteomes" id="UP000683925">
    <property type="component" value="Unassembled WGS sequence"/>
</dbReference>
<dbReference type="SMART" id="SM00744">
    <property type="entry name" value="RINGv"/>
    <property type="match status" value="1"/>
</dbReference>
<feature type="region of interest" description="Disordered" evidence="10">
    <location>
        <begin position="1"/>
        <end position="23"/>
    </location>
</feature>
<dbReference type="Pfam" id="PF12906">
    <property type="entry name" value="RINGv"/>
    <property type="match status" value="1"/>
</dbReference>
<gene>
    <name evidence="13" type="ORF">POCTA_138.1.T0120069</name>
</gene>
<evidence type="ECO:0000256" key="1">
    <source>
        <dbReference type="ARBA" id="ARBA00004370"/>
    </source>
</evidence>
<evidence type="ECO:0000256" key="6">
    <source>
        <dbReference type="ARBA" id="ARBA00022786"/>
    </source>
</evidence>
<keyword evidence="14" id="KW-1185">Reference proteome</keyword>
<keyword evidence="3 11" id="KW-0812">Transmembrane</keyword>
<name>A0A8S1SN84_PAROT</name>
<evidence type="ECO:0000256" key="3">
    <source>
        <dbReference type="ARBA" id="ARBA00022692"/>
    </source>
</evidence>
<dbReference type="PANTHER" id="PTHR46065:SF3">
    <property type="entry name" value="FI20425P1"/>
    <property type="match status" value="1"/>
</dbReference>
<dbReference type="EMBL" id="CAJJDP010000011">
    <property type="protein sequence ID" value="CAD8140757.1"/>
    <property type="molecule type" value="Genomic_DNA"/>
</dbReference>
<dbReference type="PANTHER" id="PTHR46065">
    <property type="entry name" value="E3 UBIQUITIN-PROTEIN LIGASE MARCH 2/3 FAMILY MEMBER"/>
    <property type="match status" value="1"/>
</dbReference>
<dbReference type="OMA" id="VALYMEY"/>
<sequence>MTDNHQTTEIRLTTQSPNRNYNPMNSSIQFIPDLTQENQTDQVPLPQKETIKKGILKTFYYEDIKRKKIIGCNIYVNEMNEQQLQLSKRGKQCRICMADEETSRFITPCACKGTLMFVHEECLKLWILQKNGIEDVFKDKVKCELCSYRFRMRMSIVNRVNLKRISEVPSHQKICWLVYLFVIISLLSGFVALYMEYKLNNIGVDAVMTLILVLSLILFVYFLASILTSLQIEMIENWTLCPYKPRRDTKQGSFFQLQSHMGHSISGSPLARRRTVQLQTCPPQITSLQVIQINQLMTSANLSEQ</sequence>
<evidence type="ECO:0000256" key="9">
    <source>
        <dbReference type="ARBA" id="ARBA00023136"/>
    </source>
</evidence>
<evidence type="ECO:0000259" key="12">
    <source>
        <dbReference type="PROSITE" id="PS51292"/>
    </source>
</evidence>
<dbReference type="GO" id="GO:0016740">
    <property type="term" value="F:transferase activity"/>
    <property type="evidence" value="ECO:0007669"/>
    <property type="project" value="UniProtKB-KW"/>
</dbReference>
<keyword evidence="6" id="KW-0833">Ubl conjugation pathway</keyword>
<evidence type="ECO:0000313" key="14">
    <source>
        <dbReference type="Proteomes" id="UP000683925"/>
    </source>
</evidence>
<reference evidence="13" key="1">
    <citation type="submission" date="2021-01" db="EMBL/GenBank/DDBJ databases">
        <authorList>
            <consortium name="Genoscope - CEA"/>
            <person name="William W."/>
        </authorList>
    </citation>
    <scope>NUCLEOTIDE SEQUENCE</scope>
</reference>
<keyword evidence="7" id="KW-0862">Zinc</keyword>
<evidence type="ECO:0000256" key="8">
    <source>
        <dbReference type="ARBA" id="ARBA00022989"/>
    </source>
</evidence>
<evidence type="ECO:0000256" key="7">
    <source>
        <dbReference type="ARBA" id="ARBA00022833"/>
    </source>
</evidence>
<dbReference type="OrthoDB" id="412381at2759"/>
<comment type="subcellular location">
    <subcellularLocation>
        <location evidence="1">Membrane</location>
    </subcellularLocation>
</comment>
<keyword evidence="2" id="KW-0808">Transferase</keyword>
<evidence type="ECO:0000313" key="13">
    <source>
        <dbReference type="EMBL" id="CAD8140757.1"/>
    </source>
</evidence>
<protein>
    <recommendedName>
        <fullName evidence="12">RING-CH-type domain-containing protein</fullName>
    </recommendedName>
</protein>
<dbReference type="CDD" id="cd16495">
    <property type="entry name" value="RING_CH-C4HC3_MARCH"/>
    <property type="match status" value="1"/>
</dbReference>
<evidence type="ECO:0000256" key="5">
    <source>
        <dbReference type="ARBA" id="ARBA00022771"/>
    </source>
</evidence>
<feature type="domain" description="RING-CH-type" evidence="12">
    <location>
        <begin position="85"/>
        <end position="153"/>
    </location>
</feature>
<feature type="transmembrane region" description="Helical" evidence="11">
    <location>
        <begin position="174"/>
        <end position="195"/>
    </location>
</feature>
<dbReference type="AlphaFoldDB" id="A0A8S1SN84"/>
<evidence type="ECO:0000256" key="11">
    <source>
        <dbReference type="SAM" id="Phobius"/>
    </source>
</evidence>
<proteinExistence type="predicted"/>
<keyword evidence="4" id="KW-0479">Metal-binding</keyword>
<organism evidence="13 14">
    <name type="scientific">Paramecium octaurelia</name>
    <dbReference type="NCBI Taxonomy" id="43137"/>
    <lineage>
        <taxon>Eukaryota</taxon>
        <taxon>Sar</taxon>
        <taxon>Alveolata</taxon>
        <taxon>Ciliophora</taxon>
        <taxon>Intramacronucleata</taxon>
        <taxon>Oligohymenophorea</taxon>
        <taxon>Peniculida</taxon>
        <taxon>Parameciidae</taxon>
        <taxon>Paramecium</taxon>
    </lineage>
</organism>
<evidence type="ECO:0000256" key="10">
    <source>
        <dbReference type="SAM" id="MobiDB-lite"/>
    </source>
</evidence>
<dbReference type="GO" id="GO:0008270">
    <property type="term" value="F:zinc ion binding"/>
    <property type="evidence" value="ECO:0007669"/>
    <property type="project" value="UniProtKB-KW"/>
</dbReference>
<keyword evidence="9 11" id="KW-0472">Membrane</keyword>
<comment type="caution">
    <text evidence="13">The sequence shown here is derived from an EMBL/GenBank/DDBJ whole genome shotgun (WGS) entry which is preliminary data.</text>
</comment>
<dbReference type="GO" id="GO:0016020">
    <property type="term" value="C:membrane"/>
    <property type="evidence" value="ECO:0007669"/>
    <property type="project" value="UniProtKB-SubCell"/>
</dbReference>
<evidence type="ECO:0000256" key="2">
    <source>
        <dbReference type="ARBA" id="ARBA00022679"/>
    </source>
</evidence>
<keyword evidence="5" id="KW-0863">Zinc-finger</keyword>
<dbReference type="PROSITE" id="PS51292">
    <property type="entry name" value="ZF_RING_CH"/>
    <property type="match status" value="1"/>
</dbReference>
<dbReference type="InterPro" id="IPR011016">
    <property type="entry name" value="Znf_RING-CH"/>
</dbReference>